<gene>
    <name evidence="1" type="ORF">UJA718_LOCUS25909</name>
</gene>
<name>A0A820V5H4_9BILA</name>
<organism evidence="1 2">
    <name type="scientific">Rotaria socialis</name>
    <dbReference type="NCBI Taxonomy" id="392032"/>
    <lineage>
        <taxon>Eukaryota</taxon>
        <taxon>Metazoa</taxon>
        <taxon>Spiralia</taxon>
        <taxon>Gnathifera</taxon>
        <taxon>Rotifera</taxon>
        <taxon>Eurotatoria</taxon>
        <taxon>Bdelloidea</taxon>
        <taxon>Philodinida</taxon>
        <taxon>Philodinidae</taxon>
        <taxon>Rotaria</taxon>
    </lineage>
</organism>
<accession>A0A820V5H4</accession>
<keyword evidence="2" id="KW-1185">Reference proteome</keyword>
<dbReference type="AlphaFoldDB" id="A0A820V5H4"/>
<evidence type="ECO:0000313" key="2">
    <source>
        <dbReference type="Proteomes" id="UP000663873"/>
    </source>
</evidence>
<protein>
    <submittedName>
        <fullName evidence="1">Uncharacterized protein</fullName>
    </submittedName>
</protein>
<evidence type="ECO:0000313" key="1">
    <source>
        <dbReference type="EMBL" id="CAF4494918.1"/>
    </source>
</evidence>
<sequence>RACQTGNLNLVRNILSSTNYADINRPDPNGSTSLHTATFFVHVDAVQLCLRYSVIRH</sequence>
<feature type="non-terminal residue" evidence="1">
    <location>
        <position position="1"/>
    </location>
</feature>
<dbReference type="EMBL" id="CAJOBP010006528">
    <property type="protein sequence ID" value="CAF4494918.1"/>
    <property type="molecule type" value="Genomic_DNA"/>
</dbReference>
<dbReference type="Gene3D" id="1.25.40.20">
    <property type="entry name" value="Ankyrin repeat-containing domain"/>
    <property type="match status" value="1"/>
</dbReference>
<dbReference type="SUPFAM" id="SSF48403">
    <property type="entry name" value="Ankyrin repeat"/>
    <property type="match status" value="1"/>
</dbReference>
<proteinExistence type="predicted"/>
<dbReference type="InterPro" id="IPR036770">
    <property type="entry name" value="Ankyrin_rpt-contain_sf"/>
</dbReference>
<dbReference type="Proteomes" id="UP000663873">
    <property type="component" value="Unassembled WGS sequence"/>
</dbReference>
<reference evidence="1" key="1">
    <citation type="submission" date="2021-02" db="EMBL/GenBank/DDBJ databases">
        <authorList>
            <person name="Nowell W R."/>
        </authorList>
    </citation>
    <scope>NUCLEOTIDE SEQUENCE</scope>
</reference>
<comment type="caution">
    <text evidence="1">The sequence shown here is derived from an EMBL/GenBank/DDBJ whole genome shotgun (WGS) entry which is preliminary data.</text>
</comment>